<dbReference type="AlphaFoldDB" id="A0A173ZSG8"/>
<protein>
    <submittedName>
        <fullName evidence="1">Uncharacterized protein</fullName>
    </submittedName>
</protein>
<dbReference type="EMBL" id="CYZT01000017">
    <property type="protein sequence ID" value="CUN78967.1"/>
    <property type="molecule type" value="Genomic_DNA"/>
</dbReference>
<proteinExistence type="predicted"/>
<reference evidence="1 2" key="1">
    <citation type="submission" date="2015-09" db="EMBL/GenBank/DDBJ databases">
        <authorList>
            <consortium name="Pathogen Informatics"/>
        </authorList>
    </citation>
    <scope>NUCLEOTIDE SEQUENCE [LARGE SCALE GENOMIC DNA]</scope>
    <source>
        <strain evidence="1 2">2789STDY5608854</strain>
    </source>
</reference>
<dbReference type="Proteomes" id="UP000095746">
    <property type="component" value="Unassembled WGS sequence"/>
</dbReference>
<dbReference type="SUPFAM" id="SSF51338">
    <property type="entry name" value="Composite domain of metallo-dependent hydrolases"/>
    <property type="match status" value="1"/>
</dbReference>
<accession>A0A173ZSG8</accession>
<dbReference type="GO" id="GO:0016810">
    <property type="term" value="F:hydrolase activity, acting on carbon-nitrogen (but not peptide) bonds"/>
    <property type="evidence" value="ECO:0007669"/>
    <property type="project" value="InterPro"/>
</dbReference>
<name>A0A173ZSG8_FLAPL</name>
<evidence type="ECO:0000313" key="1">
    <source>
        <dbReference type="EMBL" id="CUN78967.1"/>
    </source>
</evidence>
<dbReference type="InterPro" id="IPR011059">
    <property type="entry name" value="Metal-dep_hydrolase_composite"/>
</dbReference>
<gene>
    <name evidence="1" type="ORF">ERS852411_00486</name>
</gene>
<dbReference type="Gene3D" id="2.30.40.10">
    <property type="entry name" value="Urease, subunit C, domain 1"/>
    <property type="match status" value="1"/>
</dbReference>
<evidence type="ECO:0000313" key="2">
    <source>
        <dbReference type="Proteomes" id="UP000095746"/>
    </source>
</evidence>
<organism evidence="1 2">
    <name type="scientific">Flavonifractor plautii</name>
    <name type="common">Fusobacterium plautii</name>
    <dbReference type="NCBI Taxonomy" id="292800"/>
    <lineage>
        <taxon>Bacteria</taxon>
        <taxon>Bacillati</taxon>
        <taxon>Bacillota</taxon>
        <taxon>Clostridia</taxon>
        <taxon>Eubacteriales</taxon>
        <taxon>Oscillospiraceae</taxon>
        <taxon>Flavonifractor</taxon>
    </lineage>
</organism>
<sequence>MGLKGPVDYTIVNGMAVVQNGELVTADEGELAARANAAVCRYLGRC</sequence>